<evidence type="ECO:0000313" key="2">
    <source>
        <dbReference type="EMBL" id="MBL0748974.1"/>
    </source>
</evidence>
<accession>A0ABS1LBC0</accession>
<dbReference type="EMBL" id="JAERSG010000004">
    <property type="protein sequence ID" value="MBL0748974.1"/>
    <property type="molecule type" value="Genomic_DNA"/>
</dbReference>
<sequence length="116" mass="12179">MLTLVFGMIDFGLAINRYTMLNNAAREGVRAASLSASAAEVSTVVNDRLADLKGKVSVTVSCKTPTGGSCGSWDTGRTAGGIAVVTATYQHSWLTPVGKLISPQLTLSKTSEMRIE</sequence>
<dbReference type="Pfam" id="PF07811">
    <property type="entry name" value="TadE"/>
    <property type="match status" value="1"/>
</dbReference>
<feature type="domain" description="TadE-like" evidence="1">
    <location>
        <begin position="1"/>
        <end position="30"/>
    </location>
</feature>
<comment type="caution">
    <text evidence="2">The sequence shown here is derived from an EMBL/GenBank/DDBJ whole genome shotgun (WGS) entry which is preliminary data.</text>
</comment>
<dbReference type="Proteomes" id="UP000636918">
    <property type="component" value="Unassembled WGS sequence"/>
</dbReference>
<evidence type="ECO:0000259" key="1">
    <source>
        <dbReference type="Pfam" id="PF07811"/>
    </source>
</evidence>
<gene>
    <name evidence="2" type="ORF">JI751_15240</name>
</gene>
<name>A0ABS1LBC0_9ACTN</name>
<reference evidence="2 3" key="1">
    <citation type="submission" date="2021-01" db="EMBL/GenBank/DDBJ databases">
        <title>Genome seq and assembly of Nocardiodes sp. G10.</title>
        <authorList>
            <person name="Chhetri G."/>
        </authorList>
    </citation>
    <scope>NUCLEOTIDE SEQUENCE [LARGE SCALE GENOMIC DNA]</scope>
    <source>
        <strain evidence="2 3">G10</strain>
    </source>
</reference>
<protein>
    <submittedName>
        <fullName evidence="2">Pilus assembly protein</fullName>
    </submittedName>
</protein>
<keyword evidence="3" id="KW-1185">Reference proteome</keyword>
<evidence type="ECO:0000313" key="3">
    <source>
        <dbReference type="Proteomes" id="UP000636918"/>
    </source>
</evidence>
<organism evidence="2 3">
    <name type="scientific">Nocardioides baculatus</name>
    <dbReference type="NCBI Taxonomy" id="2801337"/>
    <lineage>
        <taxon>Bacteria</taxon>
        <taxon>Bacillati</taxon>
        <taxon>Actinomycetota</taxon>
        <taxon>Actinomycetes</taxon>
        <taxon>Propionibacteriales</taxon>
        <taxon>Nocardioidaceae</taxon>
        <taxon>Nocardioides</taxon>
    </lineage>
</organism>
<dbReference type="InterPro" id="IPR012495">
    <property type="entry name" value="TadE-like_dom"/>
</dbReference>
<proteinExistence type="predicted"/>